<evidence type="ECO:0000313" key="2">
    <source>
        <dbReference type="Proteomes" id="UP000688947"/>
    </source>
</evidence>
<feature type="non-terminal residue" evidence="1">
    <location>
        <position position="53"/>
    </location>
</feature>
<reference evidence="1" key="1">
    <citation type="submission" date="2021-01" db="EMBL/GenBank/DDBJ databases">
        <title>Phytophthora aleatoria, a newly-described species from Pinus radiata is distinct from Phytophthora cactorum isolates based on comparative genomics.</title>
        <authorList>
            <person name="Mcdougal R."/>
            <person name="Panda P."/>
            <person name="Williams N."/>
            <person name="Studholme D.J."/>
        </authorList>
    </citation>
    <scope>NUCLEOTIDE SEQUENCE</scope>
    <source>
        <strain evidence="1">NZFS 3830</strain>
    </source>
</reference>
<dbReference type="AlphaFoldDB" id="A0A8T1TM81"/>
<comment type="caution">
    <text evidence="1">The sequence shown here is derived from an EMBL/GenBank/DDBJ whole genome shotgun (WGS) entry which is preliminary data.</text>
</comment>
<organism evidence="1 2">
    <name type="scientific">Phytophthora cactorum</name>
    <dbReference type="NCBI Taxonomy" id="29920"/>
    <lineage>
        <taxon>Eukaryota</taxon>
        <taxon>Sar</taxon>
        <taxon>Stramenopiles</taxon>
        <taxon>Oomycota</taxon>
        <taxon>Peronosporomycetes</taxon>
        <taxon>Peronosporales</taxon>
        <taxon>Peronosporaceae</taxon>
        <taxon>Phytophthora</taxon>
    </lineage>
</organism>
<dbReference type="EMBL" id="JAENGZ010002972">
    <property type="protein sequence ID" value="KAG6942459.1"/>
    <property type="molecule type" value="Genomic_DNA"/>
</dbReference>
<evidence type="ECO:0000313" key="1">
    <source>
        <dbReference type="EMBL" id="KAG6942459.1"/>
    </source>
</evidence>
<gene>
    <name evidence="1" type="ORF">JG687_00019050</name>
</gene>
<proteinExistence type="predicted"/>
<name>A0A8T1TM81_9STRA</name>
<dbReference type="Proteomes" id="UP000688947">
    <property type="component" value="Unassembled WGS sequence"/>
</dbReference>
<accession>A0A8T1TM81</accession>
<sequence length="53" mass="5961">MPTAPDSVWEDVIAAHPQAREFRTRPLFMYSELDTILSQTAATGSFAVYNEEV</sequence>
<dbReference type="OrthoDB" id="114297at2759"/>
<protein>
    <submittedName>
        <fullName evidence="1">Uncharacterized protein</fullName>
    </submittedName>
</protein>